<sequence>MLSLAGRSFLEIEESMSLRDDITSHRGRVEAVGEGGRFEVRLDSGLLISSGVDKAMRRWEVAIVAGDRVTVEFPEGSPDRARIVFRHLQA</sequence>
<dbReference type="KEGG" id="dla:I6G47_32995"/>
<protein>
    <recommendedName>
        <fullName evidence="2">S1-like domain-containing protein</fullName>
    </recommendedName>
</protein>
<dbReference type="RefSeq" id="WP_074921860.1">
    <property type="nucleotide sequence ID" value="NZ_CP065749.1"/>
</dbReference>
<dbReference type="GO" id="GO:0003743">
    <property type="term" value="F:translation initiation factor activity"/>
    <property type="evidence" value="ECO:0007669"/>
    <property type="project" value="UniProtKB-UniRule"/>
</dbReference>
<accession>A0A7T3DH43</accession>
<dbReference type="GeneID" id="94689225"/>
<dbReference type="InterPro" id="IPR006196">
    <property type="entry name" value="RNA-binding_domain_S1_IF1"/>
</dbReference>
<evidence type="ECO:0000313" key="3">
    <source>
        <dbReference type="EMBL" id="QPS84966.1"/>
    </source>
</evidence>
<dbReference type="Pfam" id="PF01176">
    <property type="entry name" value="eIF-1a"/>
    <property type="match status" value="1"/>
</dbReference>
<reference evidence="3 4" key="1">
    <citation type="submission" date="2020-12" db="EMBL/GenBank/DDBJ databases">
        <title>FDA dAtabase for Regulatory Grade micrObial Sequences (FDA-ARGOS): Supporting development and validation of Infectious Disease Dx tests.</title>
        <authorList>
            <person name="Sproer C."/>
            <person name="Gronow S."/>
            <person name="Severitt S."/>
            <person name="Schroder I."/>
            <person name="Tallon L."/>
            <person name="Sadzewicz L."/>
            <person name="Zhao X."/>
            <person name="Boylan J."/>
            <person name="Ott S."/>
            <person name="Bowen H."/>
            <person name="Vavikolanu K."/>
            <person name="Mehta A."/>
            <person name="Aluvathingal J."/>
            <person name="Nadendla S."/>
            <person name="Lowell S."/>
            <person name="Myers T."/>
            <person name="Yan Y."/>
            <person name="Sichtig H."/>
        </authorList>
    </citation>
    <scope>NUCLEOTIDE SEQUENCE [LARGE SCALE GENOMIC DNA]</scope>
    <source>
        <strain evidence="3 4">FDAARGOS_890</strain>
        <plasmid evidence="3 4">unnamed</plasmid>
    </source>
</reference>
<keyword evidence="4" id="KW-1185">Reference proteome</keyword>
<dbReference type="Proteomes" id="UP000595064">
    <property type="component" value="Plasmid unnamed"/>
</dbReference>
<evidence type="ECO:0000256" key="1">
    <source>
        <dbReference type="PROSITE-ProRule" id="PRU00181"/>
    </source>
</evidence>
<proteinExistence type="predicted"/>
<dbReference type="PROSITE" id="PS50832">
    <property type="entry name" value="S1_IF1_TYPE"/>
    <property type="match status" value="1"/>
</dbReference>
<evidence type="ECO:0000313" key="4">
    <source>
        <dbReference type="Proteomes" id="UP000595064"/>
    </source>
</evidence>
<keyword evidence="1" id="KW-0396">Initiation factor</keyword>
<geneLocation type="plasmid" evidence="3 4">
    <name>unnamed</name>
</geneLocation>
<gene>
    <name evidence="3" type="ORF">I6G47_32995</name>
</gene>
<dbReference type="EMBL" id="CP065749">
    <property type="protein sequence ID" value="QPS84966.1"/>
    <property type="molecule type" value="Genomic_DNA"/>
</dbReference>
<dbReference type="AlphaFoldDB" id="A0A7T3DH43"/>
<dbReference type="SUPFAM" id="SSF50249">
    <property type="entry name" value="Nucleic acid-binding proteins"/>
    <property type="match status" value="1"/>
</dbReference>
<evidence type="ECO:0000259" key="2">
    <source>
        <dbReference type="PROSITE" id="PS50832"/>
    </source>
</evidence>
<dbReference type="InterPro" id="IPR012340">
    <property type="entry name" value="NA-bd_OB-fold"/>
</dbReference>
<dbReference type="GO" id="GO:0003723">
    <property type="term" value="F:RNA binding"/>
    <property type="evidence" value="ECO:0007669"/>
    <property type="project" value="InterPro"/>
</dbReference>
<name>A0A7T3DH43_9BURK</name>
<keyword evidence="1" id="KW-0648">Protein biosynthesis</keyword>
<keyword evidence="3" id="KW-0614">Plasmid</keyword>
<dbReference type="Gene3D" id="2.40.50.140">
    <property type="entry name" value="Nucleic acid-binding proteins"/>
    <property type="match status" value="1"/>
</dbReference>
<organism evidence="3 4">
    <name type="scientific">Delftia lacustris</name>
    <dbReference type="NCBI Taxonomy" id="558537"/>
    <lineage>
        <taxon>Bacteria</taxon>
        <taxon>Pseudomonadati</taxon>
        <taxon>Pseudomonadota</taxon>
        <taxon>Betaproteobacteria</taxon>
        <taxon>Burkholderiales</taxon>
        <taxon>Comamonadaceae</taxon>
        <taxon>Delftia</taxon>
    </lineage>
</organism>
<feature type="domain" description="S1-like" evidence="2">
    <location>
        <begin position="13"/>
        <end position="88"/>
    </location>
</feature>